<dbReference type="Proteomes" id="UP001189429">
    <property type="component" value="Unassembled WGS sequence"/>
</dbReference>
<dbReference type="EMBL" id="CAUYUJ010012270">
    <property type="protein sequence ID" value="CAK0833668.1"/>
    <property type="molecule type" value="Genomic_DNA"/>
</dbReference>
<comment type="caution">
    <text evidence="2">The sequence shown here is derived from an EMBL/GenBank/DDBJ whole genome shotgun (WGS) entry which is preliminary data.</text>
</comment>
<sequence length="503" mass="55490">MATASDADDATCAICLQVLLDGAEVRTLGCLRKYRAYCVDMHLDVHNMQFDDFPCPQCRTTERALGRAEAALTGSPPDAADDADEVDAIITDMTPPSSPQLRRVPRPPQEKQVAPAVDGAGPAPEDAPPLDGDAAAEEPPPGAPLPELPPQPPAQMRPEPTMITRPTFMHDVRLRRGWCNEEVTADRTRLRGKSQQKYKCDRCNVHITQLSREFGEFPSSDFKRLGEETQQAFFKDARDVSSGKVVVAKVKELMRSYENHEDYYAEGGEFLPPGAWSTRGFDAALIEANSLEKDKRQCRVLGATYRVPILSGGHRGARGTERSLMKGPSGDDDSDSSSDSSSSSDDKKNKKKKKAKKAKKQKKKAAKKERVRKEKDRKKALEEKERAKQERKAAVESRKVAAANGKLADSIEKKVTETLTAINRVVGHRLFPEFRQSIKDDMNAFQAKLQCMSQDIEKVQNGVGSSIRYVSTTAEAKASLTDVGRKLRTAQTLSDLNDRFGAA</sequence>
<proteinExistence type="predicted"/>
<evidence type="ECO:0000313" key="3">
    <source>
        <dbReference type="Proteomes" id="UP001189429"/>
    </source>
</evidence>
<reference evidence="2" key="1">
    <citation type="submission" date="2023-10" db="EMBL/GenBank/DDBJ databases">
        <authorList>
            <person name="Chen Y."/>
            <person name="Shah S."/>
            <person name="Dougan E. K."/>
            <person name="Thang M."/>
            <person name="Chan C."/>
        </authorList>
    </citation>
    <scope>NUCLEOTIDE SEQUENCE [LARGE SCALE GENOMIC DNA]</scope>
</reference>
<keyword evidence="3" id="KW-1185">Reference proteome</keyword>
<feature type="compositionally biased region" description="Low complexity" evidence="1">
    <location>
        <begin position="112"/>
        <end position="133"/>
    </location>
</feature>
<dbReference type="SUPFAM" id="SSF57850">
    <property type="entry name" value="RING/U-box"/>
    <property type="match status" value="1"/>
</dbReference>
<feature type="compositionally biased region" description="Basic residues" evidence="1">
    <location>
        <begin position="349"/>
        <end position="370"/>
    </location>
</feature>
<protein>
    <recommendedName>
        <fullName evidence="4">RING-type domain-containing protein</fullName>
    </recommendedName>
</protein>
<accession>A0ABN9SPL3</accession>
<feature type="compositionally biased region" description="Pro residues" evidence="1">
    <location>
        <begin position="138"/>
        <end position="155"/>
    </location>
</feature>
<gene>
    <name evidence="2" type="ORF">PCOR1329_LOCUS31287</name>
</gene>
<dbReference type="InterPro" id="IPR013083">
    <property type="entry name" value="Znf_RING/FYVE/PHD"/>
</dbReference>
<evidence type="ECO:0000256" key="1">
    <source>
        <dbReference type="SAM" id="MobiDB-lite"/>
    </source>
</evidence>
<dbReference type="Gene3D" id="3.30.40.10">
    <property type="entry name" value="Zinc/RING finger domain, C3HC4 (zinc finger)"/>
    <property type="match status" value="1"/>
</dbReference>
<name>A0ABN9SPL3_9DINO</name>
<feature type="compositionally biased region" description="Basic and acidic residues" evidence="1">
    <location>
        <begin position="371"/>
        <end position="396"/>
    </location>
</feature>
<organism evidence="2 3">
    <name type="scientific">Prorocentrum cordatum</name>
    <dbReference type="NCBI Taxonomy" id="2364126"/>
    <lineage>
        <taxon>Eukaryota</taxon>
        <taxon>Sar</taxon>
        <taxon>Alveolata</taxon>
        <taxon>Dinophyceae</taxon>
        <taxon>Prorocentrales</taxon>
        <taxon>Prorocentraceae</taxon>
        <taxon>Prorocentrum</taxon>
    </lineage>
</organism>
<feature type="region of interest" description="Disordered" evidence="1">
    <location>
        <begin position="310"/>
        <end position="396"/>
    </location>
</feature>
<evidence type="ECO:0008006" key="4">
    <source>
        <dbReference type="Google" id="ProtNLM"/>
    </source>
</evidence>
<evidence type="ECO:0000313" key="2">
    <source>
        <dbReference type="EMBL" id="CAK0833668.1"/>
    </source>
</evidence>
<feature type="region of interest" description="Disordered" evidence="1">
    <location>
        <begin position="91"/>
        <end position="161"/>
    </location>
</feature>